<reference evidence="2" key="1">
    <citation type="submission" date="2022-01" db="EMBL/GenBank/DDBJ databases">
        <title>VMRC isolate genome collection.</title>
        <authorList>
            <person name="France M."/>
            <person name="Rutt L."/>
            <person name="Humphrys M."/>
            <person name="Ravel J."/>
        </authorList>
    </citation>
    <scope>NUCLEOTIDE SEQUENCE</scope>
    <source>
        <strain evidence="2">C0127B5</strain>
    </source>
</reference>
<dbReference type="AlphaFoldDB" id="A0AAP3GYY6"/>
<sequence length="91" mass="10109">MTSQLELATRSLDRTITNKKTLEDNILIAEEAQDLDKYLNASEQIKNNFDKALKDAVVQRDNSDASQVNVDQVSQALNQAIESLDGQATDK</sequence>
<dbReference type="InterPro" id="IPR009063">
    <property type="entry name" value="Ig/albumin-bd_sf"/>
</dbReference>
<dbReference type="SUPFAM" id="SSF46997">
    <property type="entry name" value="Bacterial immunoglobulin/albumin-binding domains"/>
    <property type="match status" value="1"/>
</dbReference>
<evidence type="ECO:0000256" key="1">
    <source>
        <dbReference type="SAM" id="Coils"/>
    </source>
</evidence>
<name>A0AAP3GYY6_9LACO</name>
<dbReference type="Gene3D" id="1.20.120.1850">
    <property type="entry name" value="Ebh helix bundles repeating unit (S and A modules)"/>
    <property type="match status" value="1"/>
</dbReference>
<accession>A0AAP3GYY6</accession>
<evidence type="ECO:0000313" key="2">
    <source>
        <dbReference type="EMBL" id="MCZ3845518.1"/>
    </source>
</evidence>
<evidence type="ECO:0000313" key="3">
    <source>
        <dbReference type="Proteomes" id="UP001213015"/>
    </source>
</evidence>
<dbReference type="EMBL" id="JAKHLF010000024">
    <property type="protein sequence ID" value="MCZ3845518.1"/>
    <property type="molecule type" value="Genomic_DNA"/>
</dbReference>
<gene>
    <name evidence="2" type="ORF">L2422_08455</name>
</gene>
<keyword evidence="1" id="KW-0175">Coiled coil</keyword>
<proteinExistence type="predicted"/>
<comment type="caution">
    <text evidence="2">The sequence shown here is derived from an EMBL/GenBank/DDBJ whole genome shotgun (WGS) entry which is preliminary data.</text>
</comment>
<protein>
    <submittedName>
        <fullName evidence="2">Uncharacterized protein</fullName>
    </submittedName>
</protein>
<dbReference type="Proteomes" id="UP001213015">
    <property type="component" value="Unassembled WGS sequence"/>
</dbReference>
<feature type="coiled-coil region" evidence="1">
    <location>
        <begin position="5"/>
        <end position="48"/>
    </location>
</feature>
<organism evidence="2 3">
    <name type="scientific">Lactobacillus mulieris</name>
    <dbReference type="NCBI Taxonomy" id="2508708"/>
    <lineage>
        <taxon>Bacteria</taxon>
        <taxon>Bacillati</taxon>
        <taxon>Bacillota</taxon>
        <taxon>Bacilli</taxon>
        <taxon>Lactobacillales</taxon>
        <taxon>Lactobacillaceae</taxon>
        <taxon>Lactobacillus</taxon>
    </lineage>
</organism>
<dbReference type="RefSeq" id="WP_006586504.1">
    <property type="nucleotide sequence ID" value="NZ_JAKEYK010000005.1"/>
</dbReference>